<gene>
    <name evidence="12" type="ORF">OE88DRAFT_1614426</name>
</gene>
<keyword evidence="5 10" id="KW-1133">Transmembrane helix</keyword>
<evidence type="ECO:0000256" key="5">
    <source>
        <dbReference type="ARBA" id="ARBA00022989"/>
    </source>
</evidence>
<evidence type="ECO:0000256" key="1">
    <source>
        <dbReference type="ARBA" id="ARBA00007472"/>
    </source>
</evidence>
<evidence type="ECO:0000313" key="13">
    <source>
        <dbReference type="Proteomes" id="UP000305948"/>
    </source>
</evidence>
<name>A0A5C3MUT0_9AGAM</name>
<evidence type="ECO:0000256" key="4">
    <source>
        <dbReference type="ARBA" id="ARBA00022946"/>
    </source>
</evidence>
<dbReference type="EMBL" id="ML213518">
    <property type="protein sequence ID" value="TFK48683.1"/>
    <property type="molecule type" value="Genomic_DNA"/>
</dbReference>
<keyword evidence="7 10" id="KW-0496">Mitochondrion</keyword>
<dbReference type="STRING" id="5364.A0A5C3MUT0"/>
<dbReference type="GO" id="GO:0007007">
    <property type="term" value="P:inner mitochondrial membrane organization"/>
    <property type="evidence" value="ECO:0007669"/>
    <property type="project" value="TreeGrafter"/>
</dbReference>
<comment type="caution">
    <text evidence="10">Lacks conserved residue(s) required for the propagation of feature annotation.</text>
</comment>
<evidence type="ECO:0000256" key="2">
    <source>
        <dbReference type="ARBA" id="ARBA00022692"/>
    </source>
</evidence>
<keyword evidence="2 10" id="KW-0812">Transmembrane</keyword>
<dbReference type="OrthoDB" id="5595506at2759"/>
<dbReference type="Proteomes" id="UP000305948">
    <property type="component" value="Unassembled WGS sequence"/>
</dbReference>
<proteinExistence type="inferred from homology"/>
<evidence type="ECO:0000256" key="10">
    <source>
        <dbReference type="RuleBase" id="RU364128"/>
    </source>
</evidence>
<keyword evidence="3 10" id="KW-0999">Mitochondrion inner membrane</keyword>
<sequence length="228" mass="26712">RLRVWSENRAITLRKRADEFTASALLTFAQLGGHLNKVTGYDEIEVLKRRVAEQEARIFTARQRAREAKKAHEEAVIQRSKSQREVNELLQRKSTWTEQDVTRFTTLVREDHSYEQNEARCQAEAALAEEQVEREFSELMQSILARYHEEQVWSDKIRSASTYGSLAALGLNLLVFVLAIVIVEPWKRRRLAQTFEKKIEEMSVENRDMIEGGMRDLSRHFETQEQFL</sequence>
<organism evidence="12 13">
    <name type="scientific">Heliocybe sulcata</name>
    <dbReference type="NCBI Taxonomy" id="5364"/>
    <lineage>
        <taxon>Eukaryota</taxon>
        <taxon>Fungi</taxon>
        <taxon>Dikarya</taxon>
        <taxon>Basidiomycota</taxon>
        <taxon>Agaricomycotina</taxon>
        <taxon>Agaricomycetes</taxon>
        <taxon>Gloeophyllales</taxon>
        <taxon>Gloeophyllaceae</taxon>
        <taxon>Heliocybe</taxon>
    </lineage>
</organism>
<evidence type="ECO:0000256" key="3">
    <source>
        <dbReference type="ARBA" id="ARBA00022792"/>
    </source>
</evidence>
<feature type="transmembrane region" description="Helical" evidence="10">
    <location>
        <begin position="163"/>
        <end position="183"/>
    </location>
</feature>
<keyword evidence="13" id="KW-1185">Reference proteome</keyword>
<keyword evidence="8 10" id="KW-0472">Membrane</keyword>
<evidence type="ECO:0000256" key="8">
    <source>
        <dbReference type="ARBA" id="ARBA00023136"/>
    </source>
</evidence>
<keyword evidence="6 11" id="KW-0175">Coiled coil</keyword>
<evidence type="ECO:0000256" key="9">
    <source>
        <dbReference type="ARBA" id="ARBA00024807"/>
    </source>
</evidence>
<evidence type="ECO:0000256" key="11">
    <source>
        <dbReference type="SAM" id="Coils"/>
    </source>
</evidence>
<dbReference type="GO" id="GO:0005743">
    <property type="term" value="C:mitochondrial inner membrane"/>
    <property type="evidence" value="ECO:0007669"/>
    <property type="project" value="UniProtKB-SubCell"/>
</dbReference>
<comment type="subunit">
    <text evidence="10">Homooligomer.</text>
</comment>
<dbReference type="AlphaFoldDB" id="A0A5C3MUT0"/>
<dbReference type="Pfam" id="PF05546">
    <property type="entry name" value="She9_MDM33"/>
    <property type="match status" value="1"/>
</dbReference>
<accession>A0A5C3MUT0</accession>
<reference evidence="12 13" key="1">
    <citation type="journal article" date="2019" name="Nat. Ecol. Evol.">
        <title>Megaphylogeny resolves global patterns of mushroom evolution.</title>
        <authorList>
            <person name="Varga T."/>
            <person name="Krizsan K."/>
            <person name="Foldi C."/>
            <person name="Dima B."/>
            <person name="Sanchez-Garcia M."/>
            <person name="Sanchez-Ramirez S."/>
            <person name="Szollosi G.J."/>
            <person name="Szarkandi J.G."/>
            <person name="Papp V."/>
            <person name="Albert L."/>
            <person name="Andreopoulos W."/>
            <person name="Angelini C."/>
            <person name="Antonin V."/>
            <person name="Barry K.W."/>
            <person name="Bougher N.L."/>
            <person name="Buchanan P."/>
            <person name="Buyck B."/>
            <person name="Bense V."/>
            <person name="Catcheside P."/>
            <person name="Chovatia M."/>
            <person name="Cooper J."/>
            <person name="Damon W."/>
            <person name="Desjardin D."/>
            <person name="Finy P."/>
            <person name="Geml J."/>
            <person name="Haridas S."/>
            <person name="Hughes K."/>
            <person name="Justo A."/>
            <person name="Karasinski D."/>
            <person name="Kautmanova I."/>
            <person name="Kiss B."/>
            <person name="Kocsube S."/>
            <person name="Kotiranta H."/>
            <person name="LaButti K.M."/>
            <person name="Lechner B.E."/>
            <person name="Liimatainen K."/>
            <person name="Lipzen A."/>
            <person name="Lukacs Z."/>
            <person name="Mihaltcheva S."/>
            <person name="Morgado L.N."/>
            <person name="Niskanen T."/>
            <person name="Noordeloos M.E."/>
            <person name="Ohm R.A."/>
            <person name="Ortiz-Santana B."/>
            <person name="Ovrebo C."/>
            <person name="Racz N."/>
            <person name="Riley R."/>
            <person name="Savchenko A."/>
            <person name="Shiryaev A."/>
            <person name="Soop K."/>
            <person name="Spirin V."/>
            <person name="Szebenyi C."/>
            <person name="Tomsovsky M."/>
            <person name="Tulloss R.E."/>
            <person name="Uehling J."/>
            <person name="Grigoriev I.V."/>
            <person name="Vagvolgyi C."/>
            <person name="Papp T."/>
            <person name="Martin F.M."/>
            <person name="Miettinen O."/>
            <person name="Hibbett D.S."/>
            <person name="Nagy L.G."/>
        </authorList>
    </citation>
    <scope>NUCLEOTIDE SEQUENCE [LARGE SCALE GENOMIC DNA]</scope>
    <source>
        <strain evidence="12 13">OMC1185</strain>
    </source>
</reference>
<feature type="non-terminal residue" evidence="12">
    <location>
        <position position="228"/>
    </location>
</feature>
<evidence type="ECO:0000313" key="12">
    <source>
        <dbReference type="EMBL" id="TFK48683.1"/>
    </source>
</evidence>
<dbReference type="InterPro" id="IPR008839">
    <property type="entry name" value="MDM33_fungi"/>
</dbReference>
<feature type="non-terminal residue" evidence="12">
    <location>
        <position position="1"/>
    </location>
</feature>
<comment type="similarity">
    <text evidence="1 10">Belongs to the SHE9 family.</text>
</comment>
<feature type="coiled-coil region" evidence="11">
    <location>
        <begin position="44"/>
        <end position="92"/>
    </location>
</feature>
<comment type="function">
    <text evidence="9">Required for the maintenance of the structure of the mitochondrial inner membrane. Involved in mitochondrial morphology. Causes growth arrest when highly overexpressed.</text>
</comment>
<dbReference type="PANTHER" id="PTHR31961">
    <property type="entry name" value="SENSITIVE TO HIGH EXPRESSION PROTEIN 9, MITOCHONDRIAL"/>
    <property type="match status" value="1"/>
</dbReference>
<protein>
    <recommendedName>
        <fullName evidence="10">Sensitive to high expression protein 9, mitochondrial</fullName>
    </recommendedName>
</protein>
<evidence type="ECO:0000256" key="6">
    <source>
        <dbReference type="ARBA" id="ARBA00023054"/>
    </source>
</evidence>
<evidence type="ECO:0000256" key="7">
    <source>
        <dbReference type="ARBA" id="ARBA00023128"/>
    </source>
</evidence>
<dbReference type="PANTHER" id="PTHR31961:SF3">
    <property type="entry name" value="SENSITIVE TO HIGH EXPRESSION PROTEIN 9, MITOCHONDRIAL"/>
    <property type="match status" value="1"/>
</dbReference>
<comment type="subcellular location">
    <subcellularLocation>
        <location evidence="10">Mitochondrion inner membrane</location>
        <topology evidence="10">Multi-pass membrane protein</topology>
    </subcellularLocation>
</comment>
<keyword evidence="4 10" id="KW-0809">Transit peptide</keyword>